<dbReference type="EMBL" id="BMQL01000007">
    <property type="protein sequence ID" value="GGR05427.1"/>
    <property type="molecule type" value="Genomic_DNA"/>
</dbReference>
<reference evidence="1" key="1">
    <citation type="journal article" date="2014" name="Int. J. Syst. Evol. Microbiol.">
        <title>Complete genome sequence of Corynebacterium casei LMG S-19264T (=DSM 44701T), isolated from a smear-ripened cheese.</title>
        <authorList>
            <consortium name="US DOE Joint Genome Institute (JGI-PGF)"/>
            <person name="Walter F."/>
            <person name="Albersmeier A."/>
            <person name="Kalinowski J."/>
            <person name="Ruckert C."/>
        </authorList>
    </citation>
    <scope>NUCLEOTIDE SEQUENCE</scope>
    <source>
        <strain evidence="1">JCM 31311</strain>
    </source>
</reference>
<reference evidence="1" key="2">
    <citation type="submission" date="2020-09" db="EMBL/GenBank/DDBJ databases">
        <authorList>
            <person name="Sun Q."/>
            <person name="Ohkuma M."/>
        </authorList>
    </citation>
    <scope>NUCLEOTIDE SEQUENCE</scope>
    <source>
        <strain evidence="1">JCM 31311</strain>
    </source>
</reference>
<accession>A0A918F6B8</accession>
<proteinExistence type="predicted"/>
<dbReference type="Proteomes" id="UP000603865">
    <property type="component" value="Unassembled WGS sequence"/>
</dbReference>
<dbReference type="AlphaFoldDB" id="A0A918F6B8"/>
<comment type="caution">
    <text evidence="1">The sequence shown here is derived from an EMBL/GenBank/DDBJ whole genome shotgun (WGS) entry which is preliminary data.</text>
</comment>
<evidence type="ECO:0000313" key="2">
    <source>
        <dbReference type="Proteomes" id="UP000603865"/>
    </source>
</evidence>
<gene>
    <name evidence="1" type="ORF">GCM10008957_17960</name>
</gene>
<evidence type="ECO:0000313" key="1">
    <source>
        <dbReference type="EMBL" id="GGR05427.1"/>
    </source>
</evidence>
<keyword evidence="2" id="KW-1185">Reference proteome</keyword>
<organism evidence="1 2">
    <name type="scientific">Deinococcus ruber</name>
    <dbReference type="NCBI Taxonomy" id="1848197"/>
    <lineage>
        <taxon>Bacteria</taxon>
        <taxon>Thermotogati</taxon>
        <taxon>Deinococcota</taxon>
        <taxon>Deinococci</taxon>
        <taxon>Deinococcales</taxon>
        <taxon>Deinococcaceae</taxon>
        <taxon>Deinococcus</taxon>
    </lineage>
</organism>
<dbReference type="RefSeq" id="WP_189089501.1">
    <property type="nucleotide sequence ID" value="NZ_BMQL01000007.1"/>
</dbReference>
<name>A0A918F6B8_9DEIO</name>
<protein>
    <submittedName>
        <fullName evidence="1">Uncharacterized protein</fullName>
    </submittedName>
</protein>
<sequence>MIRLDKGLIPSIIVNPDDAVIAGFLDVPARRCVIALATACVYEKTILNGVRIEVSAWSDLSIAVYHEGNSVHLNALHHEPSDICEFEQGEKEISLAGFLREAQGWYRLVFRDPNISVEYLSEEKCIPQTLP</sequence>